<proteinExistence type="predicted"/>
<organism evidence="3 4">
    <name type="scientific">Solimonas aquatica</name>
    <dbReference type="NCBI Taxonomy" id="489703"/>
    <lineage>
        <taxon>Bacteria</taxon>
        <taxon>Pseudomonadati</taxon>
        <taxon>Pseudomonadota</taxon>
        <taxon>Gammaproteobacteria</taxon>
        <taxon>Nevskiales</taxon>
        <taxon>Nevskiaceae</taxon>
        <taxon>Solimonas</taxon>
    </lineage>
</organism>
<dbReference type="Pfam" id="PF00535">
    <property type="entry name" value="Glycos_transf_2"/>
    <property type="match status" value="1"/>
</dbReference>
<reference evidence="3 4" key="1">
    <citation type="submission" date="2016-10" db="EMBL/GenBank/DDBJ databases">
        <authorList>
            <person name="de Groot N.N."/>
        </authorList>
    </citation>
    <scope>NUCLEOTIDE SEQUENCE [LARGE SCALE GENOMIC DNA]</scope>
    <source>
        <strain evidence="3 4">DSM 25927</strain>
    </source>
</reference>
<dbReference type="GO" id="GO:0016740">
    <property type="term" value="F:transferase activity"/>
    <property type="evidence" value="ECO:0007669"/>
    <property type="project" value="UniProtKB-KW"/>
</dbReference>
<dbReference type="EMBL" id="FOFS01000002">
    <property type="protein sequence ID" value="SEP92512.1"/>
    <property type="molecule type" value="Genomic_DNA"/>
</dbReference>
<protein>
    <submittedName>
        <fullName evidence="3">Glycosyltransferase, GT2 family</fullName>
    </submittedName>
</protein>
<dbReference type="AlphaFoldDB" id="A0A1H9BU95"/>
<keyword evidence="4" id="KW-1185">Reference proteome</keyword>
<evidence type="ECO:0000259" key="2">
    <source>
        <dbReference type="Pfam" id="PF00535"/>
    </source>
</evidence>
<keyword evidence="3" id="KW-0808">Transferase</keyword>
<dbReference type="Pfam" id="PF13692">
    <property type="entry name" value="Glyco_trans_1_4"/>
    <property type="match status" value="1"/>
</dbReference>
<dbReference type="STRING" id="489703.SAMN04488038_102229"/>
<dbReference type="SUPFAM" id="SSF53448">
    <property type="entry name" value="Nucleotide-diphospho-sugar transferases"/>
    <property type="match status" value="1"/>
</dbReference>
<dbReference type="InterPro" id="IPR029044">
    <property type="entry name" value="Nucleotide-diphossugar_trans"/>
</dbReference>
<keyword evidence="1" id="KW-0175">Coiled coil</keyword>
<sequence>MSLFHKYQLIAESGLFDAAYYLAAHPELAQANVDPIIHYLNEGAAKGYRPSLQFDVDAYLHQCREEGQQPDNPLLHFIQRSAAQGAEQQARSLDAPPATAGRSRVRPVYFYRQHGLRALSVGADGTLHLSGWVECVGSIRNITVAVDEVELGFAECSPLRGDEAAPEPTVHRADFTFYGRLRTPARENSRLVLRLIGEHCKAETISFLLNLPGPARGGGHAAPGRASFEAGILMFLEAPTFANGPVFHVSDDLLVAGWAFAEEGLEEIKVLVDGKSLGSTRPRIARADVMAVFPEVRNSLRSGFELRIPRRDLAKGERVVEVLAHASDGSSKALSFAVFVEAAEPKGAEAYVRLLYQETHTKTGQLLERIGAQLSSLEKRARNKRDSGIKRLRQDVDVLRELYEALDAAPGELNLDGLQAGLENVYRVLGRRGLDAAQTARQPQAPQKRRSAALASLRSRFPPLVFPDSDKPKVSIVIPVFNQFFFTYQCLASLLRHWPAASAEVIVVDDASADETLWIKDLVQGVRLIRNRSNQGYIESCNRGASRARGEYLLLLNNDTLLTPGAVDELLQTFDDAKVGLAGSKLLYPNGQLQEAGCIVWRDATAWNYGRLEDPESPDFNYRRQVDYCSGASIMIPRAIWDELGGFDRHYRPAYYEDADLCLRIRQAGYDVVYQPLSVVIHCEGISSGKDPEKGIKAYQLRNQQRFLKRWHSQLQEHRPRGVQAALERDRGCRKRALFIDATTPTPDQDAGSTVAMAHMKILQAMGFRVTFIPIDNFALSSPYTRDLQRSGIEAIYHPHYSDLEDFLQRRPGEFDLIYLHRYTTAEEALPILRRRAPGVPILFNNADLHYLRKMREVGLNPLPAQYEAIEQEKARELEVVRAVDCTIVCNSAEIDILRQEAPGARLHYLPWVIEAERRALPSFSRRAGFMFLGGFGHPPNLDAIQYFVSFVMPLVRARMPGVALHIYGSKMPEEVFNLAAEDILIEGFVPDLSAAFDRHRVSIAPLRFGAGFKGKLATSLAHGVPVVGSSVAVEGTGTSHGAQVLVADDPESFAAELTRVYSDRKLWARMSGAGRRYVIDNLSFDRGRQHFADILTELQRTDLIS</sequence>
<feature type="domain" description="Glycosyltransferase 2-like" evidence="2">
    <location>
        <begin position="475"/>
        <end position="582"/>
    </location>
</feature>
<name>A0A1H9BU95_9GAMM</name>
<accession>A0A1H9BU95</accession>
<dbReference type="CDD" id="cd04186">
    <property type="entry name" value="GT_2_like_c"/>
    <property type="match status" value="1"/>
</dbReference>
<dbReference type="PANTHER" id="PTHR43179">
    <property type="entry name" value="RHAMNOSYLTRANSFERASE WBBL"/>
    <property type="match status" value="1"/>
</dbReference>
<dbReference type="PANTHER" id="PTHR43179:SF7">
    <property type="entry name" value="RHAMNOSYLTRANSFERASE WBBL"/>
    <property type="match status" value="1"/>
</dbReference>
<dbReference type="RefSeq" id="WP_093282248.1">
    <property type="nucleotide sequence ID" value="NZ_FOFS01000002.1"/>
</dbReference>
<dbReference type="OrthoDB" id="9807209at2"/>
<dbReference type="Proteomes" id="UP000199233">
    <property type="component" value="Unassembled WGS sequence"/>
</dbReference>
<dbReference type="Gene3D" id="3.90.550.10">
    <property type="entry name" value="Spore Coat Polysaccharide Biosynthesis Protein SpsA, Chain A"/>
    <property type="match status" value="1"/>
</dbReference>
<evidence type="ECO:0000313" key="3">
    <source>
        <dbReference type="EMBL" id="SEP92512.1"/>
    </source>
</evidence>
<feature type="coiled-coil region" evidence="1">
    <location>
        <begin position="367"/>
        <end position="409"/>
    </location>
</feature>
<gene>
    <name evidence="3" type="ORF">SAMN04488038_102229</name>
</gene>
<dbReference type="CDD" id="cd03801">
    <property type="entry name" value="GT4_PimA-like"/>
    <property type="match status" value="1"/>
</dbReference>
<evidence type="ECO:0000256" key="1">
    <source>
        <dbReference type="SAM" id="Coils"/>
    </source>
</evidence>
<dbReference type="Gene3D" id="3.40.50.2000">
    <property type="entry name" value="Glycogen Phosphorylase B"/>
    <property type="match status" value="2"/>
</dbReference>
<dbReference type="InterPro" id="IPR001173">
    <property type="entry name" value="Glyco_trans_2-like"/>
</dbReference>
<evidence type="ECO:0000313" key="4">
    <source>
        <dbReference type="Proteomes" id="UP000199233"/>
    </source>
</evidence>
<dbReference type="SUPFAM" id="SSF53756">
    <property type="entry name" value="UDP-Glycosyltransferase/glycogen phosphorylase"/>
    <property type="match status" value="1"/>
</dbReference>